<dbReference type="AlphaFoldDB" id="A0A173MGU0"/>
<dbReference type="RefSeq" id="WP_076378336.1">
    <property type="nucleotide sequence ID" value="NZ_AP017422.1"/>
</dbReference>
<dbReference type="OrthoDB" id="384721at2"/>
<dbReference type="SUPFAM" id="SSF53474">
    <property type="entry name" value="alpha/beta-Hydrolases"/>
    <property type="match status" value="1"/>
</dbReference>
<dbReference type="STRING" id="477680.SAMN05421788_102524"/>
<dbReference type="InterPro" id="IPR029058">
    <property type="entry name" value="AB_hydrolase_fold"/>
</dbReference>
<dbReference type="Pfam" id="PF10142">
    <property type="entry name" value="PhoPQ_related"/>
    <property type="match status" value="1"/>
</dbReference>
<gene>
    <name evidence="2" type="ORF">SAMN05421788_102524</name>
</gene>
<evidence type="ECO:0000313" key="3">
    <source>
        <dbReference type="Proteomes" id="UP000186917"/>
    </source>
</evidence>
<dbReference type="EMBL" id="FTOR01000002">
    <property type="protein sequence ID" value="SIS98989.1"/>
    <property type="molecule type" value="Genomic_DNA"/>
</dbReference>
<reference evidence="3" key="1">
    <citation type="submission" date="2017-01" db="EMBL/GenBank/DDBJ databases">
        <authorList>
            <person name="Varghese N."/>
            <person name="Submissions S."/>
        </authorList>
    </citation>
    <scope>NUCLEOTIDE SEQUENCE [LARGE SCALE GENOMIC DNA]</scope>
    <source>
        <strain evidence="3">DSM 21054</strain>
    </source>
</reference>
<keyword evidence="1" id="KW-0732">Signal</keyword>
<evidence type="ECO:0000313" key="2">
    <source>
        <dbReference type="EMBL" id="SIS98989.1"/>
    </source>
</evidence>
<feature type="signal peptide" evidence="1">
    <location>
        <begin position="1"/>
        <end position="22"/>
    </location>
</feature>
<evidence type="ECO:0000256" key="1">
    <source>
        <dbReference type="SAM" id="SignalP"/>
    </source>
</evidence>
<dbReference type="PANTHER" id="PTHR31497:SF0">
    <property type="entry name" value="AUTOCRINE PROLIFERATION REPRESSOR PROTEIN A"/>
    <property type="match status" value="1"/>
</dbReference>
<dbReference type="PANTHER" id="PTHR31497">
    <property type="entry name" value="AUTOCRINE PROLIFERATION REPRESSOR PROTEIN A"/>
    <property type="match status" value="1"/>
</dbReference>
<protein>
    <submittedName>
        <fullName evidence="2">PhoPQ-activated pathogenicity-related protein</fullName>
    </submittedName>
</protein>
<organism evidence="2 3">
    <name type="scientific">Filimonas lacunae</name>
    <dbReference type="NCBI Taxonomy" id="477680"/>
    <lineage>
        <taxon>Bacteria</taxon>
        <taxon>Pseudomonadati</taxon>
        <taxon>Bacteroidota</taxon>
        <taxon>Chitinophagia</taxon>
        <taxon>Chitinophagales</taxon>
        <taxon>Chitinophagaceae</taxon>
        <taxon>Filimonas</taxon>
    </lineage>
</organism>
<dbReference type="KEGG" id="fln:FLA_2862"/>
<name>A0A173MGU0_9BACT</name>
<keyword evidence="3" id="KW-1185">Reference proteome</keyword>
<dbReference type="Proteomes" id="UP000186917">
    <property type="component" value="Unassembled WGS sequence"/>
</dbReference>
<accession>A0A173MGU0</accession>
<dbReference type="Gene3D" id="3.40.50.1820">
    <property type="entry name" value="alpha/beta hydrolase"/>
    <property type="match status" value="1"/>
</dbReference>
<feature type="chain" id="PRO_5030022937" evidence="1">
    <location>
        <begin position="23"/>
        <end position="448"/>
    </location>
</feature>
<sequence length="448" mass="50135">MKKYFVYVLAVILLYPAAAGYAQTPETALQHYLGNGDTCFHWEVKETYETGTVKVYGLLLTSQQWRGLTWRHQLTVFVPKEVTADGALLFIAGGGVKEGYPNWTGQGDAFSNGMAAMADKNKAIVALLKQTPNQPSFNNLKEDALISYTLHQFKEDGDYTWPLLFPMVKSAVRSMDALQAFAGDSLHHPLRRFVVSGASKRGWTTWLTGASDKRVAAIAPMVIDILNMPVNLDYQMKVWKEYSPQIEDYVNLEIPQSVHSDKGTAITTMVDPYSYRRQLTMPKMIFMGTNDEYWTVDAIKNYYDSIPGQNLIHYVPNAGHNLGDGKSAMEALSAFFGLTVADKPYPVCQWNAKASKKEVTIQVKATNAVLQEVVLWQADSENMLFTKQKWESSKVAKKDAANQSVTVAYPATGFRAFYVDLVYADPNGGTYTESTRMFVLDQKTVLLH</sequence>
<dbReference type="PIRSF" id="PIRSF014728">
    <property type="entry name" value="PqaA"/>
    <property type="match status" value="1"/>
</dbReference>
<proteinExistence type="predicted"/>
<dbReference type="InterPro" id="IPR009199">
    <property type="entry name" value="PhoPQ-act_pathogen-rel_PqaA"/>
</dbReference>